<gene>
    <name evidence="1" type="ORF">GLE_3669</name>
</gene>
<accession>A0A0S2DK42</accession>
<reference evidence="1 2" key="1">
    <citation type="submission" date="2015-11" db="EMBL/GenBank/DDBJ databases">
        <title>Genome sequences of Lysobacter enzymogenes strain C3 and Lysobacter antibioticus ATCC 29479.</title>
        <authorList>
            <person name="Kobayashi D.Y."/>
        </authorList>
    </citation>
    <scope>NUCLEOTIDE SEQUENCE [LARGE SCALE GENOMIC DNA]</scope>
    <source>
        <strain evidence="1 2">C3</strain>
    </source>
</reference>
<name>A0A0S2DK42_LYSEN</name>
<protein>
    <submittedName>
        <fullName evidence="1">Uncharacterized protein</fullName>
    </submittedName>
</protein>
<evidence type="ECO:0000313" key="2">
    <source>
        <dbReference type="Proteomes" id="UP000061569"/>
    </source>
</evidence>
<dbReference type="STRING" id="69.GLE_3669"/>
<proteinExistence type="predicted"/>
<dbReference type="Proteomes" id="UP000061569">
    <property type="component" value="Chromosome"/>
</dbReference>
<dbReference type="EMBL" id="CP013140">
    <property type="protein sequence ID" value="ALN59013.1"/>
    <property type="molecule type" value="Genomic_DNA"/>
</dbReference>
<dbReference type="AlphaFoldDB" id="A0A0S2DK42"/>
<dbReference type="OrthoDB" id="6024717at2"/>
<organism evidence="1 2">
    <name type="scientific">Lysobacter enzymogenes</name>
    <dbReference type="NCBI Taxonomy" id="69"/>
    <lineage>
        <taxon>Bacteria</taxon>
        <taxon>Pseudomonadati</taxon>
        <taxon>Pseudomonadota</taxon>
        <taxon>Gammaproteobacteria</taxon>
        <taxon>Lysobacterales</taxon>
        <taxon>Lysobacteraceae</taxon>
        <taxon>Lysobacter</taxon>
    </lineage>
</organism>
<evidence type="ECO:0000313" key="1">
    <source>
        <dbReference type="EMBL" id="ALN59013.1"/>
    </source>
</evidence>
<dbReference type="KEGG" id="lez:GLE_3669"/>
<dbReference type="PATRIC" id="fig|69.6.peg.3613"/>
<sequence>MCMWIMVGLDEWIVVDGRGKRQDWPVRPPLAAEVTASLATHGLSGCVAVALGWSSGHIGLGHVFSGCTDGQGQPPGPDTWNGPGGYLERLEHALDASQAAIPGASQDRYRDAMLVYSEDTPTRTVELLEQWLRGKGFAVSRDAGQGGRDVIAGRTQDEDMSVVGSGAHAQYFVSSDLHYGPGGHMTVCEALSKRAMPADR</sequence>